<organism evidence="6 7">
    <name type="scientific">Bacteroides cellulosilyticus</name>
    <dbReference type="NCBI Taxonomy" id="246787"/>
    <lineage>
        <taxon>Bacteria</taxon>
        <taxon>Pseudomonadati</taxon>
        <taxon>Bacteroidota</taxon>
        <taxon>Bacteroidia</taxon>
        <taxon>Bacteroidales</taxon>
        <taxon>Bacteroidaceae</taxon>
        <taxon>Bacteroides</taxon>
    </lineage>
</organism>
<dbReference type="Gene3D" id="3.50.50.60">
    <property type="entry name" value="FAD/NAD(P)-binding domain"/>
    <property type="match status" value="1"/>
</dbReference>
<accession>A0A0N7IFL0</accession>
<dbReference type="InterPro" id="IPR036188">
    <property type="entry name" value="FAD/NAD-bd_sf"/>
</dbReference>
<evidence type="ECO:0000256" key="2">
    <source>
        <dbReference type="ARBA" id="ARBA00022723"/>
    </source>
</evidence>
<gene>
    <name evidence="6" type="ORF">BcellWH2_03265</name>
</gene>
<dbReference type="SUPFAM" id="SSF51905">
    <property type="entry name" value="FAD/NAD(P)-binding domain"/>
    <property type="match status" value="1"/>
</dbReference>
<proteinExistence type="predicted"/>
<dbReference type="GO" id="GO:0051539">
    <property type="term" value="F:4 iron, 4 sulfur cluster binding"/>
    <property type="evidence" value="ECO:0007669"/>
    <property type="project" value="UniProtKB-KW"/>
</dbReference>
<name>A0A0N7IFL0_9BACE</name>
<dbReference type="Proteomes" id="UP000061809">
    <property type="component" value="Chromosome"/>
</dbReference>
<dbReference type="KEGG" id="bcel:BcellWH2_03265"/>
<dbReference type="EMBL" id="CP012801">
    <property type="protein sequence ID" value="ALJ60499.1"/>
    <property type="molecule type" value="Genomic_DNA"/>
</dbReference>
<keyword evidence="5" id="KW-0411">Iron-sulfur</keyword>
<evidence type="ECO:0000256" key="5">
    <source>
        <dbReference type="ARBA" id="ARBA00023014"/>
    </source>
</evidence>
<dbReference type="PATRIC" id="fig|246787.4.peg.3380"/>
<evidence type="ECO:0000313" key="6">
    <source>
        <dbReference type="EMBL" id="ALJ60499.1"/>
    </source>
</evidence>
<dbReference type="InterPro" id="IPR039650">
    <property type="entry name" value="HdrA-like"/>
</dbReference>
<reference evidence="6 7" key="1">
    <citation type="journal article" date="2015" name="Science">
        <title>Genetic determinants of in vivo fitness and diet responsiveness in multiple human gut Bacteroides.</title>
        <authorList>
            <person name="Wu M."/>
            <person name="McNulty N.P."/>
            <person name="Rodionov D.A."/>
            <person name="Khoroshkin M.S."/>
            <person name="Griffin N.W."/>
            <person name="Cheng J."/>
            <person name="Latreille P."/>
            <person name="Kerstetter R.A."/>
            <person name="Terrapon N."/>
            <person name="Henrissat B."/>
            <person name="Osterman A.L."/>
            <person name="Gordon J.I."/>
        </authorList>
    </citation>
    <scope>NUCLEOTIDE SEQUENCE [LARGE SCALE GENOMIC DNA]</scope>
    <source>
        <strain evidence="6 7">WH2</strain>
    </source>
</reference>
<keyword evidence="4" id="KW-0408">Iron</keyword>
<dbReference type="PANTHER" id="PTHR43498:SF1">
    <property type="entry name" value="COB--COM HETERODISULFIDE REDUCTASE IRON-SULFUR SUBUNIT A"/>
    <property type="match status" value="1"/>
</dbReference>
<sequence>MIIKNIAKNRTFTNVVLNADYVVAGGGLTGVCSAIAAAREGLRVVLIQDRPVLGGNASSEVRLWALGATSHMGNNNRWSREGGIIDEILVENVYRNKEGNPVLFDMVLMDKVLTEKNITLLLNTTLYKVDKSNDRNISSVTAINSQNGTEYSISGQMFADCTGDGTLGYLAGASFRMGAEDRTVYGEEFAPDKQEYGELLGHSILFYIKDIGKPVEYTAPNFALKDVETLIPKLQNPNYFNVNQLGCKYWWLEYGGRLDTILDTEEIKYELWKVVYGVWDYIKNSGKFPQAKTLTLEWVGLFPGKRESRRFNGLYTLTQQDVINQSTHYDAVAYGGWAIDLHPADGVYAGGNGCHQWHSKGVYQIPYRCYVTPDLDNLFVGGRIISSSHVANGTTRVMCTSALGGEVIGRAASICLSKGYKPIDLVDRDRIGLLQSLLVKNGNFIPGIAVAVEDNLADSAEISVSSVLELDDLPADGTWFGLDYPIAQLIPVNGKVPVVRMNVKADNATRLVMELRSSSKSENYTPDTIDAVLEFDLKKDENEIVADFSYSYATPRYAFICLMKNPEISVPMSGRLVTGLTAVYNYINPAVSNFGKQVPPEGIGVEEFEFWCPKRRPESKNIAMSFAPPLASFNSENLRNSYYRPYIGTNAWVAAFDDARPEVCFKWNGRKQIETIILYFDTDTDQAMETVQMGHFDACVPTCYREYIIRDSEGKELYHITGNHQTLNVLELDQPVTTDAIYVNFVRPCGDVCPGLMGVYVC</sequence>
<evidence type="ECO:0000256" key="3">
    <source>
        <dbReference type="ARBA" id="ARBA00023002"/>
    </source>
</evidence>
<dbReference type="GO" id="GO:0016491">
    <property type="term" value="F:oxidoreductase activity"/>
    <property type="evidence" value="ECO:0007669"/>
    <property type="project" value="UniProtKB-KW"/>
</dbReference>
<protein>
    <submittedName>
        <fullName evidence="6">FAD dependent oxidoreductase</fullName>
    </submittedName>
</protein>
<dbReference type="Pfam" id="PF12831">
    <property type="entry name" value="FAD_oxidored"/>
    <property type="match status" value="1"/>
</dbReference>
<dbReference type="RefSeq" id="WP_029426597.1">
    <property type="nucleotide sequence ID" value="NZ_CP012801.1"/>
</dbReference>
<keyword evidence="1" id="KW-0004">4Fe-4S</keyword>
<keyword evidence="3" id="KW-0560">Oxidoreductase</keyword>
<dbReference type="AlphaFoldDB" id="A0A0N7IFL0"/>
<evidence type="ECO:0000256" key="1">
    <source>
        <dbReference type="ARBA" id="ARBA00022485"/>
    </source>
</evidence>
<evidence type="ECO:0000256" key="4">
    <source>
        <dbReference type="ARBA" id="ARBA00023004"/>
    </source>
</evidence>
<dbReference type="GO" id="GO:0046872">
    <property type="term" value="F:metal ion binding"/>
    <property type="evidence" value="ECO:0007669"/>
    <property type="project" value="UniProtKB-KW"/>
</dbReference>
<keyword evidence="2" id="KW-0479">Metal-binding</keyword>
<dbReference type="PANTHER" id="PTHR43498">
    <property type="entry name" value="FERREDOXIN:COB-COM HETERODISULFIDE REDUCTASE SUBUNIT A"/>
    <property type="match status" value="1"/>
</dbReference>
<evidence type="ECO:0000313" key="7">
    <source>
        <dbReference type="Proteomes" id="UP000061809"/>
    </source>
</evidence>